<sequence>MLGYANYAFVKETTLSTGNGSQPRSFAIDDFNHDGHNDIAVANSRANNVGIFLGYGNYSFAHQVTYATGTNPQSIAIGDFNNDTNLDMVVANTNDSSISILLGYGNGSFENQLIYPTGFNSQPYSVAVADFNNDTKLDIIFANHGSNNVAVLMGYGDGMFASAKFFSIGYGTLPFSVVVSDLNNDRKLDFITANEGTDNLKVFLRTC</sequence>
<dbReference type="Pfam" id="PF01839">
    <property type="entry name" value="FG-GAP"/>
    <property type="match status" value="1"/>
</dbReference>
<organism evidence="2 3">
    <name type="scientific">Rotaria sordida</name>
    <dbReference type="NCBI Taxonomy" id="392033"/>
    <lineage>
        <taxon>Eukaryota</taxon>
        <taxon>Metazoa</taxon>
        <taxon>Spiralia</taxon>
        <taxon>Gnathifera</taxon>
        <taxon>Rotifera</taxon>
        <taxon>Eurotatoria</taxon>
        <taxon>Bdelloidea</taxon>
        <taxon>Philodinida</taxon>
        <taxon>Philodinidae</taxon>
        <taxon>Rotaria</taxon>
    </lineage>
</organism>
<evidence type="ECO:0000256" key="1">
    <source>
        <dbReference type="ARBA" id="ARBA00022729"/>
    </source>
</evidence>
<keyword evidence="1" id="KW-0732">Signal</keyword>
<protein>
    <recommendedName>
        <fullName evidence="4">VCBS repeat-containing protein</fullName>
    </recommendedName>
</protein>
<proteinExistence type="predicted"/>
<dbReference type="Pfam" id="PF13517">
    <property type="entry name" value="FG-GAP_3"/>
    <property type="match status" value="1"/>
</dbReference>
<reference evidence="2" key="1">
    <citation type="submission" date="2021-02" db="EMBL/GenBank/DDBJ databases">
        <authorList>
            <person name="Nowell W R."/>
        </authorList>
    </citation>
    <scope>NUCLEOTIDE SEQUENCE</scope>
</reference>
<comment type="caution">
    <text evidence="2">The sequence shown here is derived from an EMBL/GenBank/DDBJ whole genome shotgun (WGS) entry which is preliminary data.</text>
</comment>
<evidence type="ECO:0000313" key="3">
    <source>
        <dbReference type="Proteomes" id="UP000663882"/>
    </source>
</evidence>
<dbReference type="Proteomes" id="UP000663882">
    <property type="component" value="Unassembled WGS sequence"/>
</dbReference>
<dbReference type="InterPro" id="IPR028994">
    <property type="entry name" value="Integrin_alpha_N"/>
</dbReference>
<dbReference type="EMBL" id="CAJNOO010003379">
    <property type="protein sequence ID" value="CAF1334125.1"/>
    <property type="molecule type" value="Genomic_DNA"/>
</dbReference>
<gene>
    <name evidence="2" type="ORF">RFH988_LOCUS31424</name>
</gene>
<dbReference type="InterPro" id="IPR013517">
    <property type="entry name" value="FG-GAP"/>
</dbReference>
<dbReference type="PANTHER" id="PTHR46580:SF4">
    <property type="entry name" value="ATP_GTP-BINDING PROTEIN"/>
    <property type="match status" value="1"/>
</dbReference>
<dbReference type="SUPFAM" id="SSF69318">
    <property type="entry name" value="Integrin alpha N-terminal domain"/>
    <property type="match status" value="1"/>
</dbReference>
<evidence type="ECO:0008006" key="4">
    <source>
        <dbReference type="Google" id="ProtNLM"/>
    </source>
</evidence>
<accession>A0A815G5L1</accession>
<evidence type="ECO:0000313" key="2">
    <source>
        <dbReference type="EMBL" id="CAF1334125.1"/>
    </source>
</evidence>
<dbReference type="Gene3D" id="2.30.30.100">
    <property type="match status" value="3"/>
</dbReference>
<dbReference type="OrthoDB" id="567787at2759"/>
<name>A0A815G5L1_9BILA</name>
<dbReference type="PANTHER" id="PTHR46580">
    <property type="entry name" value="SENSOR KINASE-RELATED"/>
    <property type="match status" value="1"/>
</dbReference>
<dbReference type="AlphaFoldDB" id="A0A815G5L1"/>